<feature type="transmembrane region" description="Helical" evidence="1">
    <location>
        <begin position="220"/>
        <end position="239"/>
    </location>
</feature>
<protein>
    <submittedName>
        <fullName evidence="2">Uncharacterized protein</fullName>
    </submittedName>
</protein>
<accession>A0ABY1M073</accession>
<name>A0ABY1M073_9BACL</name>
<dbReference type="Proteomes" id="UP000192939">
    <property type="component" value="Unassembled WGS sequence"/>
</dbReference>
<evidence type="ECO:0000313" key="2">
    <source>
        <dbReference type="EMBL" id="SMF45227.1"/>
    </source>
</evidence>
<keyword evidence="1" id="KW-1133">Transmembrane helix</keyword>
<feature type="transmembrane region" description="Helical" evidence="1">
    <location>
        <begin position="112"/>
        <end position="132"/>
    </location>
</feature>
<feature type="transmembrane region" description="Helical" evidence="1">
    <location>
        <begin position="81"/>
        <end position="97"/>
    </location>
</feature>
<gene>
    <name evidence="2" type="ORF">SAMN02744124_03150</name>
</gene>
<keyword evidence="3" id="KW-1185">Reference proteome</keyword>
<dbReference type="EMBL" id="FXAE01000036">
    <property type="protein sequence ID" value="SMF45227.1"/>
    <property type="molecule type" value="Genomic_DNA"/>
</dbReference>
<reference evidence="2 3" key="1">
    <citation type="submission" date="2017-04" db="EMBL/GenBank/DDBJ databases">
        <authorList>
            <person name="Varghese N."/>
            <person name="Submissions S."/>
        </authorList>
    </citation>
    <scope>NUCLEOTIDE SEQUENCE [LARGE SCALE GENOMIC DNA]</scope>
    <source>
        <strain evidence="2 3">J12</strain>
    </source>
</reference>
<keyword evidence="1" id="KW-0812">Transmembrane</keyword>
<keyword evidence="1" id="KW-0472">Membrane</keyword>
<sequence>MERSIDKELEQLERELCEPLRQALQPGPTPSETAALIKALQPEFAALQAQNAAASLDFNAEVEPPTLGRLLRSQFRLNRRSLMLTGAAIFLMLVFLVDPRHPLSNELLGDRVPGFFSLITPLMLIASMLYSYRSWDRGMRAIESVTPYPPALVIYSRMLMIMAMVVGWALISSIMVSIRVATVGEATLPLIPFLLEWLGISLLIGGAAMYVLFRYGHKAGVWTAVGVYLLWLVLFDQMASMNLTAGAEAGTVMNAACLLVGVLLLFRSYFRSQNLRTAIGQDGAQR</sequence>
<proteinExistence type="predicted"/>
<feature type="transmembrane region" description="Helical" evidence="1">
    <location>
        <begin position="190"/>
        <end position="213"/>
    </location>
</feature>
<evidence type="ECO:0000256" key="1">
    <source>
        <dbReference type="SAM" id="Phobius"/>
    </source>
</evidence>
<organism evidence="2 3">
    <name type="scientific">Paenibacillus barengoltzii J12</name>
    <dbReference type="NCBI Taxonomy" id="935846"/>
    <lineage>
        <taxon>Bacteria</taxon>
        <taxon>Bacillati</taxon>
        <taxon>Bacillota</taxon>
        <taxon>Bacilli</taxon>
        <taxon>Bacillales</taxon>
        <taxon>Paenibacillaceae</taxon>
        <taxon>Paenibacillus</taxon>
    </lineage>
</organism>
<comment type="caution">
    <text evidence="2">The sequence shown here is derived from an EMBL/GenBank/DDBJ whole genome shotgun (WGS) entry which is preliminary data.</text>
</comment>
<feature type="transmembrane region" description="Helical" evidence="1">
    <location>
        <begin position="245"/>
        <end position="266"/>
    </location>
</feature>
<dbReference type="RefSeq" id="WP_028538982.1">
    <property type="nucleotide sequence ID" value="NZ_FXAE01000036.1"/>
</dbReference>
<evidence type="ECO:0000313" key="3">
    <source>
        <dbReference type="Proteomes" id="UP000192939"/>
    </source>
</evidence>
<feature type="transmembrane region" description="Helical" evidence="1">
    <location>
        <begin position="152"/>
        <end position="178"/>
    </location>
</feature>